<feature type="transmembrane region" description="Helical" evidence="9">
    <location>
        <begin position="128"/>
        <end position="145"/>
    </location>
</feature>
<feature type="transmembrane region" description="Helical" evidence="9">
    <location>
        <begin position="318"/>
        <end position="338"/>
    </location>
</feature>
<evidence type="ECO:0000256" key="9">
    <source>
        <dbReference type="RuleBase" id="RU361157"/>
    </source>
</evidence>
<name>A0A4Q9V3S3_9ACTO</name>
<comment type="caution">
    <text evidence="11">The sequence shown here is derived from an EMBL/GenBank/DDBJ whole genome shotgun (WGS) entry which is preliminary data.</text>
</comment>
<comment type="caution">
    <text evidence="9">Lacks conserved residue(s) required for the propagation of feature annotation.</text>
</comment>
<feature type="transmembrane region" description="Helical" evidence="9">
    <location>
        <begin position="605"/>
        <end position="628"/>
    </location>
</feature>
<dbReference type="InterPro" id="IPR002656">
    <property type="entry name" value="Acyl_transf_3_dom"/>
</dbReference>
<dbReference type="Pfam" id="PF01061">
    <property type="entry name" value="ABC2_membrane"/>
    <property type="match status" value="1"/>
</dbReference>
<dbReference type="Pfam" id="PF01757">
    <property type="entry name" value="Acyl_transf_3"/>
    <property type="match status" value="1"/>
</dbReference>
<dbReference type="GO" id="GO:0140359">
    <property type="term" value="F:ABC-type transporter activity"/>
    <property type="evidence" value="ECO:0007669"/>
    <property type="project" value="InterPro"/>
</dbReference>
<evidence type="ECO:0000256" key="2">
    <source>
        <dbReference type="ARBA" id="ARBA00007783"/>
    </source>
</evidence>
<dbReference type="OrthoDB" id="9789409at2"/>
<feature type="transmembrane region" description="Helical" evidence="9">
    <location>
        <begin position="290"/>
        <end position="312"/>
    </location>
</feature>
<dbReference type="PANTHER" id="PTHR30413">
    <property type="entry name" value="INNER MEMBRANE TRANSPORT PERMEASE"/>
    <property type="match status" value="1"/>
</dbReference>
<comment type="subcellular location">
    <subcellularLocation>
        <location evidence="1">Cell inner membrane</location>
        <topology evidence="1">Multi-pass membrane protein</topology>
    </subcellularLocation>
    <subcellularLocation>
        <location evidence="9">Cell membrane</location>
        <topology evidence="9">Multi-pass membrane protein</topology>
    </subcellularLocation>
</comment>
<reference evidence="11 12" key="1">
    <citation type="submission" date="2019-02" db="EMBL/GenBank/DDBJ databases">
        <title>Arcanobacterium bovis sp. nov., isolated from the milk of a cow with mastitis.</title>
        <authorList>
            <person name="Sammra O."/>
            <person name="Foster G."/>
            <person name="Hassan A."/>
            <person name="Alssahen M."/>
            <person name="Laemmler C."/>
            <person name="Borowiak M."/>
            <person name="Malorny B."/>
            <person name="Abdulmawjood A."/>
        </authorList>
    </citation>
    <scope>NUCLEOTIDE SEQUENCE [LARGE SCALE GENOMIC DNA]</scope>
    <source>
        <strain evidence="11 12">C605018/01/1</strain>
    </source>
</reference>
<evidence type="ECO:0000256" key="5">
    <source>
        <dbReference type="ARBA" id="ARBA00022519"/>
    </source>
</evidence>
<keyword evidence="12" id="KW-1185">Reference proteome</keyword>
<keyword evidence="3 9" id="KW-0813">Transport</keyword>
<dbReference type="PANTHER" id="PTHR30413:SF8">
    <property type="entry name" value="TRANSPORT PERMEASE PROTEIN"/>
    <property type="match status" value="1"/>
</dbReference>
<evidence type="ECO:0000256" key="1">
    <source>
        <dbReference type="ARBA" id="ARBA00004429"/>
    </source>
</evidence>
<comment type="similarity">
    <text evidence="2 9">Belongs to the ABC-2 integral membrane protein family.</text>
</comment>
<evidence type="ECO:0000256" key="8">
    <source>
        <dbReference type="ARBA" id="ARBA00023136"/>
    </source>
</evidence>
<keyword evidence="5" id="KW-0997">Cell inner membrane</keyword>
<evidence type="ECO:0000259" key="10">
    <source>
        <dbReference type="PROSITE" id="PS51012"/>
    </source>
</evidence>
<feature type="transmembrane region" description="Helical" evidence="9">
    <location>
        <begin position="56"/>
        <end position="76"/>
    </location>
</feature>
<evidence type="ECO:0000256" key="6">
    <source>
        <dbReference type="ARBA" id="ARBA00022692"/>
    </source>
</evidence>
<dbReference type="InterPro" id="IPR047817">
    <property type="entry name" value="ABC2_TM_bact-type"/>
</dbReference>
<feature type="transmembrane region" description="Helical" evidence="9">
    <location>
        <begin position="495"/>
        <end position="515"/>
    </location>
</feature>
<dbReference type="InterPro" id="IPR013525">
    <property type="entry name" value="ABC2_TM"/>
</dbReference>
<dbReference type="PROSITE" id="PS51012">
    <property type="entry name" value="ABC_TM2"/>
    <property type="match status" value="1"/>
</dbReference>
<evidence type="ECO:0000256" key="3">
    <source>
        <dbReference type="ARBA" id="ARBA00022448"/>
    </source>
</evidence>
<keyword evidence="6 9" id="KW-0812">Transmembrane</keyword>
<feature type="transmembrane region" description="Helical" evidence="9">
    <location>
        <begin position="97"/>
        <end position="116"/>
    </location>
</feature>
<evidence type="ECO:0000313" key="12">
    <source>
        <dbReference type="Proteomes" id="UP000293036"/>
    </source>
</evidence>
<feature type="transmembrane region" description="Helical" evidence="9">
    <location>
        <begin position="672"/>
        <end position="693"/>
    </location>
</feature>
<accession>A0A4Q9V3S3</accession>
<keyword evidence="4 9" id="KW-1003">Cell membrane</keyword>
<protein>
    <recommendedName>
        <fullName evidence="9">Transport permease protein</fullName>
    </recommendedName>
</protein>
<dbReference type="Proteomes" id="UP000293036">
    <property type="component" value="Unassembled WGS sequence"/>
</dbReference>
<feature type="domain" description="ABC transmembrane type-2" evidence="10">
    <location>
        <begin position="462"/>
        <end position="693"/>
    </location>
</feature>
<feature type="transmembrane region" description="Helical" evidence="9">
    <location>
        <begin position="179"/>
        <end position="196"/>
    </location>
</feature>
<dbReference type="AlphaFoldDB" id="A0A4Q9V3S3"/>
<organism evidence="11 12">
    <name type="scientific">Arcanobacterium bovis</name>
    <dbReference type="NCBI Taxonomy" id="2529275"/>
    <lineage>
        <taxon>Bacteria</taxon>
        <taxon>Bacillati</taxon>
        <taxon>Actinomycetota</taxon>
        <taxon>Actinomycetes</taxon>
        <taxon>Actinomycetales</taxon>
        <taxon>Actinomycetaceae</taxon>
        <taxon>Arcanobacterium</taxon>
    </lineage>
</organism>
<evidence type="ECO:0000313" key="11">
    <source>
        <dbReference type="EMBL" id="TBW23637.1"/>
    </source>
</evidence>
<dbReference type="RefSeq" id="WP_131279013.1">
    <property type="nucleotide sequence ID" value="NZ_JBHSLR010000009.1"/>
</dbReference>
<keyword evidence="7 9" id="KW-1133">Transmembrane helix</keyword>
<dbReference type="GO" id="GO:0005886">
    <property type="term" value="C:plasma membrane"/>
    <property type="evidence" value="ECO:0007669"/>
    <property type="project" value="UniProtKB-SubCell"/>
</dbReference>
<evidence type="ECO:0000256" key="4">
    <source>
        <dbReference type="ARBA" id="ARBA00022475"/>
    </source>
</evidence>
<dbReference type="GO" id="GO:0015920">
    <property type="term" value="P:lipopolysaccharide transport"/>
    <property type="evidence" value="ECO:0007669"/>
    <property type="project" value="TreeGrafter"/>
</dbReference>
<feature type="transmembrane region" description="Helical" evidence="9">
    <location>
        <begin position="461"/>
        <end position="483"/>
    </location>
</feature>
<dbReference type="GO" id="GO:0016747">
    <property type="term" value="F:acyltransferase activity, transferring groups other than amino-acyl groups"/>
    <property type="evidence" value="ECO:0007669"/>
    <property type="project" value="InterPro"/>
</dbReference>
<feature type="transmembrane region" description="Helical" evidence="9">
    <location>
        <begin position="536"/>
        <end position="559"/>
    </location>
</feature>
<sequence length="701" mass="78685">MTLASNHAPSTPAARPKKRLFYLDFIRALSVLIIILTHFNNPYLANNGYLITNLPFGIYVGGLGVSVFLIISSAGLTISYKRPINLKRYFKKRFLNIYPMFWIAWIVAFVFLRFIYGTQSFGSGPIESFPLTILGFDGLAALFGMRTMFIVGEWFLGFIIVYYLIFPLLLWAIDRRPVISAFVIVAINLGSLYVLTRYQHTYEPSAMIPVRLIELAFGIYFVKYIKRVAWYWAIPAVFVLLVGAAFPDLQENLTTAVVGPAFFVLLAIIGQKLDTKLVRIPVSLISKYSYAVFLTHHIIILCAFMTVNIPALSQQNRWILFLGLNVVIFVTSVVLYHVNDYVIKGFSAIFRKMTPRSRVASGDGLQATASNNEVRSETVMSSSVEKTFADEGSVTQSELRPDFADAEQRFLWLDQQSLKPVVPKSGFFSGILASYRELWNHRGLLSLFAKRELKSRYKDSTLGYLWTLVRPLINLLIYYFAIGKVLGAQRAIPDFAIYVFAGLTAWGLFAAIVSGSTSSILANAGIVKKVFLPRELFPLTSTASALVDFVSQMAILLLATSMIRGINLRNFVIYVPISMLVVVVWALAFGLILAALNVYMRDIQYLVEVAIMIGFWLTPSVYSFAMILDWASPIITKLYLLNPPALAVMGFQKGTWAAGEVAIWPTELFDRLAIMLIVGVVVLFVAQRIFAVLQRNFAQEM</sequence>
<dbReference type="EMBL" id="SJDT01000001">
    <property type="protein sequence ID" value="TBW23637.1"/>
    <property type="molecule type" value="Genomic_DNA"/>
</dbReference>
<proteinExistence type="inferred from homology"/>
<keyword evidence="8 9" id="KW-0472">Membrane</keyword>
<feature type="transmembrane region" description="Helical" evidence="9">
    <location>
        <begin position="154"/>
        <end position="173"/>
    </location>
</feature>
<evidence type="ECO:0000256" key="7">
    <source>
        <dbReference type="ARBA" id="ARBA00022989"/>
    </source>
</evidence>
<feature type="transmembrane region" description="Helical" evidence="9">
    <location>
        <begin position="228"/>
        <end position="246"/>
    </location>
</feature>
<feature type="transmembrane region" description="Helical" evidence="9">
    <location>
        <begin position="571"/>
        <end position="593"/>
    </location>
</feature>
<feature type="transmembrane region" description="Helical" evidence="9">
    <location>
        <begin position="252"/>
        <end position="269"/>
    </location>
</feature>
<gene>
    <name evidence="11" type="ORF">EZJ44_00390</name>
</gene>
<feature type="transmembrane region" description="Helical" evidence="9">
    <location>
        <begin position="20"/>
        <end position="36"/>
    </location>
</feature>